<organism evidence="1 2">
    <name type="scientific">Salegentibacter salegens</name>
    <dbReference type="NCBI Taxonomy" id="143223"/>
    <lineage>
        <taxon>Bacteria</taxon>
        <taxon>Pseudomonadati</taxon>
        <taxon>Bacteroidota</taxon>
        <taxon>Flavobacteriia</taxon>
        <taxon>Flavobacteriales</taxon>
        <taxon>Flavobacteriaceae</taxon>
        <taxon>Salegentibacter</taxon>
    </lineage>
</organism>
<reference evidence="2" key="1">
    <citation type="submission" date="2016-11" db="EMBL/GenBank/DDBJ databases">
        <authorList>
            <person name="Varghese N."/>
            <person name="Submissions S."/>
        </authorList>
    </citation>
    <scope>NUCLEOTIDE SEQUENCE [LARGE SCALE GENOMIC DNA]</scope>
    <source>
        <strain evidence="2">ACAM 48</strain>
    </source>
</reference>
<sequence length="87" mass="9716">MIRDEMNSFPSKPAMGSTTKTNEAAIMIKIYNLNTQELLSESTVRGIANVTRSADQKGLSYVNNAETISMQGLIKLIRKYKKYGIID</sequence>
<accession>A0A1M7J990</accession>
<dbReference type="RefSeq" id="WP_079734142.1">
    <property type="nucleotide sequence ID" value="NZ_LT670848.1"/>
</dbReference>
<proteinExistence type="predicted"/>
<dbReference type="OrthoDB" id="1427124at2"/>
<dbReference type="Proteomes" id="UP000190235">
    <property type="component" value="Chromosome I"/>
</dbReference>
<keyword evidence="2" id="KW-1185">Reference proteome</keyword>
<evidence type="ECO:0000313" key="2">
    <source>
        <dbReference type="Proteomes" id="UP000190235"/>
    </source>
</evidence>
<gene>
    <name evidence="1" type="ORF">SAMN05878281_0867</name>
</gene>
<dbReference type="AlphaFoldDB" id="A0A1M7J990"/>
<dbReference type="STRING" id="143223.SAMN05878281_0867"/>
<name>A0A1M7J990_9FLAO</name>
<dbReference type="EMBL" id="LT670848">
    <property type="protein sequence ID" value="SHM49552.1"/>
    <property type="molecule type" value="Genomic_DNA"/>
</dbReference>
<protein>
    <submittedName>
        <fullName evidence="1">Uncharacterized protein</fullName>
    </submittedName>
</protein>
<evidence type="ECO:0000313" key="1">
    <source>
        <dbReference type="EMBL" id="SHM49552.1"/>
    </source>
</evidence>